<evidence type="ECO:0000313" key="1">
    <source>
        <dbReference type="EMBL" id="MXQ08014.1"/>
    </source>
</evidence>
<proteinExistence type="predicted"/>
<gene>
    <name evidence="1" type="ORF">GQ651_09170</name>
</gene>
<dbReference type="Gene3D" id="3.40.50.1820">
    <property type="entry name" value="alpha/beta hydrolase"/>
    <property type="match status" value="1"/>
</dbReference>
<reference evidence="1 2" key="2">
    <citation type="submission" date="2020-03" db="EMBL/GenBank/DDBJ databases">
        <title>Kangsaoukella pontilimi gen. nov., sp. nov., a new member of the family Rhodobacteraceae isolated from a tidal mudflat.</title>
        <authorList>
            <person name="Kim I.S."/>
        </authorList>
    </citation>
    <scope>NUCLEOTIDE SEQUENCE [LARGE SCALE GENOMIC DNA]</scope>
    <source>
        <strain evidence="1 2">GH1-50</strain>
    </source>
</reference>
<keyword evidence="1" id="KW-0378">Hydrolase</keyword>
<sequence length="531" mass="58307">MADSWHVAWLREGVEQWNGRRRKAKFKPDLSGVNFKEVLPSPDTEKDFFDGVNLSSANLRGADLSGLSFRDAKFTYSKLERANLAESDFSGSQFYRANMQGSTARAARFSGAALRSVKIAEVDLSGASFDRAVLSGSDISAEQVLSLESFEFAEMPERILDSDSVIRRLADQNIRLSSTEYRDYRGPAESLGYASSSPQSTSRKAAAEKVTYDVYYGTDRKPIFVNGVVRDYSGDRHSNVDFGVCEVFIPKSHKVGSIGSPLWKRIFSGDDRLKITGLYQLNETIFWSQVRRVLTKSGPSASPTLFVHGYNNSFSQAVIRAAQIGRDLGLGSGIGLFSWPSKGRSGSYSADEASMEASKYNLADFIERFVQNSPSGGLNIIAHSMGCRCFLLALEILAHRGSTSVDRLEQIILAAADVDQGIMTKLGAHAVTHSTRSTCYVSTEDKAVAISEWLHDYPRVGICPPVFVMSGLDTVVVNNTDLTMLGHSYVGSSREVLSDIFHLLKDNAAPTDRFTVEAAETLGIAHWKLKD</sequence>
<dbReference type="InterPro" id="IPR001646">
    <property type="entry name" value="5peptide_repeat"/>
</dbReference>
<dbReference type="GO" id="GO:0016787">
    <property type="term" value="F:hydrolase activity"/>
    <property type="evidence" value="ECO:0007669"/>
    <property type="project" value="UniProtKB-KW"/>
</dbReference>
<dbReference type="InterPro" id="IPR010297">
    <property type="entry name" value="DUF900_hydrolase"/>
</dbReference>
<keyword evidence="2" id="KW-1185">Reference proteome</keyword>
<dbReference type="PANTHER" id="PTHR36513">
    <property type="entry name" value="ABC TRANSMEMBRANE TYPE-1 DOMAIN-CONTAINING PROTEIN"/>
    <property type="match status" value="1"/>
</dbReference>
<name>A0A7C9MWZ6_9RHOB</name>
<dbReference type="SUPFAM" id="SSF53474">
    <property type="entry name" value="alpha/beta-Hydrolases"/>
    <property type="match status" value="1"/>
</dbReference>
<dbReference type="InterPro" id="IPR029058">
    <property type="entry name" value="AB_hydrolase_fold"/>
</dbReference>
<dbReference type="SUPFAM" id="SSF141571">
    <property type="entry name" value="Pentapeptide repeat-like"/>
    <property type="match status" value="1"/>
</dbReference>
<accession>A0A7C9MWZ6</accession>
<organism evidence="1 2">
    <name type="scientific">Kangsaoukella pontilimi</name>
    <dbReference type="NCBI Taxonomy" id="2691042"/>
    <lineage>
        <taxon>Bacteria</taxon>
        <taxon>Pseudomonadati</taxon>
        <taxon>Pseudomonadota</taxon>
        <taxon>Alphaproteobacteria</taxon>
        <taxon>Rhodobacterales</taxon>
        <taxon>Paracoccaceae</taxon>
        <taxon>Kangsaoukella</taxon>
    </lineage>
</organism>
<dbReference type="Pfam" id="PF05990">
    <property type="entry name" value="DUF900"/>
    <property type="match status" value="1"/>
</dbReference>
<dbReference type="PANTHER" id="PTHR36513:SF1">
    <property type="entry name" value="TRANSMEMBRANE PROTEIN"/>
    <property type="match status" value="1"/>
</dbReference>
<dbReference type="EMBL" id="WUPT01000001">
    <property type="protein sequence ID" value="MXQ08014.1"/>
    <property type="molecule type" value="Genomic_DNA"/>
</dbReference>
<dbReference type="Pfam" id="PF00805">
    <property type="entry name" value="Pentapeptide"/>
    <property type="match status" value="2"/>
</dbReference>
<dbReference type="AlphaFoldDB" id="A0A7C9MWZ6"/>
<dbReference type="Gene3D" id="2.160.20.80">
    <property type="entry name" value="E3 ubiquitin-protein ligase SopA"/>
    <property type="match status" value="1"/>
</dbReference>
<dbReference type="RefSeq" id="WP_160763851.1">
    <property type="nucleotide sequence ID" value="NZ_WUPT01000001.1"/>
</dbReference>
<dbReference type="Proteomes" id="UP000480350">
    <property type="component" value="Unassembled WGS sequence"/>
</dbReference>
<protein>
    <submittedName>
        <fullName evidence="1">Alpha/beta hydrolase</fullName>
    </submittedName>
</protein>
<comment type="caution">
    <text evidence="1">The sequence shown here is derived from an EMBL/GenBank/DDBJ whole genome shotgun (WGS) entry which is preliminary data.</text>
</comment>
<reference evidence="1 2" key="1">
    <citation type="submission" date="2019-12" db="EMBL/GenBank/DDBJ databases">
        <authorList>
            <person name="Lee S.D."/>
        </authorList>
    </citation>
    <scope>NUCLEOTIDE SEQUENCE [LARGE SCALE GENOMIC DNA]</scope>
    <source>
        <strain evidence="1 2">GH1-50</strain>
    </source>
</reference>
<evidence type="ECO:0000313" key="2">
    <source>
        <dbReference type="Proteomes" id="UP000480350"/>
    </source>
</evidence>